<reference evidence="3 4" key="1">
    <citation type="submission" date="2018-08" db="EMBL/GenBank/DDBJ databases">
        <title>Henriciella mobilis sp. nov., isolated from seawater.</title>
        <authorList>
            <person name="Cheng H."/>
            <person name="Wu Y.-H."/>
            <person name="Xu X.-W."/>
            <person name="Guo L.-L."/>
        </authorList>
    </citation>
    <scope>NUCLEOTIDE SEQUENCE [LARGE SCALE GENOMIC DNA]</scope>
    <source>
        <strain evidence="3 4">JN25</strain>
    </source>
</reference>
<dbReference type="PROSITE" id="PS50975">
    <property type="entry name" value="ATP_GRASP"/>
    <property type="match status" value="1"/>
</dbReference>
<dbReference type="PANTHER" id="PTHR21621:SF0">
    <property type="entry name" value="BETA-CITRYLGLUTAMATE SYNTHASE B-RELATED"/>
    <property type="match status" value="1"/>
</dbReference>
<dbReference type="NCBIfam" id="TIGR02291">
    <property type="entry name" value="rimK_rel_E_lig"/>
    <property type="match status" value="1"/>
</dbReference>
<name>A0A399REA9_9PROT</name>
<dbReference type="Gene3D" id="3.30.470.20">
    <property type="entry name" value="ATP-grasp fold, B domain"/>
    <property type="match status" value="1"/>
</dbReference>
<dbReference type="OrthoDB" id="336227at2"/>
<dbReference type="GO" id="GO:0046872">
    <property type="term" value="F:metal ion binding"/>
    <property type="evidence" value="ECO:0007669"/>
    <property type="project" value="InterPro"/>
</dbReference>
<dbReference type="GO" id="GO:0005524">
    <property type="term" value="F:ATP binding"/>
    <property type="evidence" value="ECO:0007669"/>
    <property type="project" value="UniProtKB-UniRule"/>
</dbReference>
<accession>A0A399REA9</accession>
<gene>
    <name evidence="3" type="ORF">D1223_11960</name>
</gene>
<dbReference type="Pfam" id="PF14397">
    <property type="entry name" value="ATPgrasp_ST"/>
    <property type="match status" value="1"/>
</dbReference>
<evidence type="ECO:0000313" key="4">
    <source>
        <dbReference type="Proteomes" id="UP000266385"/>
    </source>
</evidence>
<dbReference type="InterPro" id="IPR011758">
    <property type="entry name" value="RimK-rel_E_lig"/>
</dbReference>
<dbReference type="GO" id="GO:0018169">
    <property type="term" value="F:ribosomal S6-glutamic acid ligase activity"/>
    <property type="evidence" value="ECO:0007669"/>
    <property type="project" value="TreeGrafter"/>
</dbReference>
<feature type="domain" description="ATP-grasp" evidence="2">
    <location>
        <begin position="44"/>
        <end position="295"/>
    </location>
</feature>
<organism evidence="3 4">
    <name type="scientific">Henriciella mobilis</name>
    <dbReference type="NCBI Taxonomy" id="2305467"/>
    <lineage>
        <taxon>Bacteria</taxon>
        <taxon>Pseudomonadati</taxon>
        <taxon>Pseudomonadota</taxon>
        <taxon>Alphaproteobacteria</taxon>
        <taxon>Hyphomonadales</taxon>
        <taxon>Hyphomonadaceae</taxon>
        <taxon>Henriciella</taxon>
    </lineage>
</organism>
<keyword evidence="1" id="KW-0547">Nucleotide-binding</keyword>
<keyword evidence="1" id="KW-0067">ATP-binding</keyword>
<proteinExistence type="predicted"/>
<evidence type="ECO:0000259" key="2">
    <source>
        <dbReference type="PROSITE" id="PS50975"/>
    </source>
</evidence>
<evidence type="ECO:0000256" key="1">
    <source>
        <dbReference type="PROSITE-ProRule" id="PRU00409"/>
    </source>
</evidence>
<dbReference type="GO" id="GO:0005737">
    <property type="term" value="C:cytoplasm"/>
    <property type="evidence" value="ECO:0007669"/>
    <property type="project" value="TreeGrafter"/>
</dbReference>
<protein>
    <submittedName>
        <fullName evidence="3">Alpha-L-glutamate ligase-like protein</fullName>
    </submittedName>
</protein>
<dbReference type="EMBL" id="QWFX01000013">
    <property type="protein sequence ID" value="RIJ28122.1"/>
    <property type="molecule type" value="Genomic_DNA"/>
</dbReference>
<evidence type="ECO:0000313" key="3">
    <source>
        <dbReference type="EMBL" id="RIJ28122.1"/>
    </source>
</evidence>
<sequence length="327" mass="35636">MKFGPFTKLAKAGVLGMNSRNLDFIAAYNPRRLYPLVDDKIITKQLAIEAGVTVPELYGVIRYGGEVHLIEEIAKVHKSFVVKPSRGSGGGGIMVFNGVAKTGLRRMNGQITPWPDIKYHLNNMLSGMFSMGDGSDRVMIEERLVPHSAFSKLAFGGVPDVRVIVFRGIPVMAMLRLPTAESDGKANLHQGGVGAGIDLITGVTTRGVQHNDAIDMHPDFETPVRDFQVPAWPEIMELASRLGHHVGLGYVGVDIVICENKGPTLLELNARPGIAIQTANLRGLRPLLLPIHALKDIPDDVETRIEIAKANWKGEPLDRFFAPGETV</sequence>
<keyword evidence="3" id="KW-0436">Ligase</keyword>
<dbReference type="InterPro" id="IPR039523">
    <property type="entry name" value="RimK-rel_E_lig_ATP-grasp"/>
</dbReference>
<keyword evidence="4" id="KW-1185">Reference proteome</keyword>
<dbReference type="GO" id="GO:0009432">
    <property type="term" value="P:SOS response"/>
    <property type="evidence" value="ECO:0007669"/>
    <property type="project" value="TreeGrafter"/>
</dbReference>
<dbReference type="SUPFAM" id="SSF56059">
    <property type="entry name" value="Glutathione synthetase ATP-binding domain-like"/>
    <property type="match status" value="1"/>
</dbReference>
<dbReference type="PANTHER" id="PTHR21621">
    <property type="entry name" value="RIBOSOMAL PROTEIN S6 MODIFICATION PROTEIN"/>
    <property type="match status" value="1"/>
</dbReference>
<dbReference type="AlphaFoldDB" id="A0A399REA9"/>
<dbReference type="Proteomes" id="UP000266385">
    <property type="component" value="Unassembled WGS sequence"/>
</dbReference>
<dbReference type="InterPro" id="IPR011761">
    <property type="entry name" value="ATP-grasp"/>
</dbReference>
<comment type="caution">
    <text evidence="3">The sequence shown here is derived from an EMBL/GenBank/DDBJ whole genome shotgun (WGS) entry which is preliminary data.</text>
</comment>
<dbReference type="RefSeq" id="WP_119376657.1">
    <property type="nucleotide sequence ID" value="NZ_QWFX01000013.1"/>
</dbReference>